<dbReference type="EMBL" id="CP036291">
    <property type="protein sequence ID" value="QDU88941.1"/>
    <property type="molecule type" value="Genomic_DNA"/>
</dbReference>
<dbReference type="PANTHER" id="PTHR30298:SF0">
    <property type="entry name" value="PROTEIN YBFL-RELATED"/>
    <property type="match status" value="1"/>
</dbReference>
<dbReference type="InterPro" id="IPR047647">
    <property type="entry name" value="ISAs1_transpos"/>
</dbReference>
<evidence type="ECO:0000313" key="2">
    <source>
        <dbReference type="EMBL" id="QDU88941.1"/>
    </source>
</evidence>
<keyword evidence="3" id="KW-1185">Reference proteome</keyword>
<dbReference type="Proteomes" id="UP000317429">
    <property type="component" value="Chromosome"/>
</dbReference>
<dbReference type="PANTHER" id="PTHR30298">
    <property type="entry name" value="H REPEAT-ASSOCIATED PREDICTED TRANSPOSASE"/>
    <property type="match status" value="1"/>
</dbReference>
<proteinExistence type="predicted"/>
<organism evidence="2 3">
    <name type="scientific">Pirellulimonas nuda</name>
    <dbReference type="NCBI Taxonomy" id="2528009"/>
    <lineage>
        <taxon>Bacteria</taxon>
        <taxon>Pseudomonadati</taxon>
        <taxon>Planctomycetota</taxon>
        <taxon>Planctomycetia</taxon>
        <taxon>Pirellulales</taxon>
        <taxon>Lacipirellulaceae</taxon>
        <taxon>Pirellulimonas</taxon>
    </lineage>
</organism>
<evidence type="ECO:0000259" key="1">
    <source>
        <dbReference type="Pfam" id="PF13808"/>
    </source>
</evidence>
<protein>
    <recommendedName>
        <fullName evidence="1">H repeat-associated protein N-terminal domain-containing protein</fullName>
    </recommendedName>
</protein>
<dbReference type="NCBIfam" id="NF033564">
    <property type="entry name" value="transpos_ISAs1"/>
    <property type="match status" value="1"/>
</dbReference>
<dbReference type="Pfam" id="PF13808">
    <property type="entry name" value="DDE_Tnp_1_assoc"/>
    <property type="match status" value="1"/>
</dbReference>
<gene>
    <name evidence="2" type="ORF">Pla175_23250</name>
</gene>
<reference evidence="2 3" key="1">
    <citation type="submission" date="2019-02" db="EMBL/GenBank/DDBJ databases">
        <title>Deep-cultivation of Planctomycetes and their phenomic and genomic characterization uncovers novel biology.</title>
        <authorList>
            <person name="Wiegand S."/>
            <person name="Jogler M."/>
            <person name="Boedeker C."/>
            <person name="Pinto D."/>
            <person name="Vollmers J."/>
            <person name="Rivas-Marin E."/>
            <person name="Kohn T."/>
            <person name="Peeters S.H."/>
            <person name="Heuer A."/>
            <person name="Rast P."/>
            <person name="Oberbeckmann S."/>
            <person name="Bunk B."/>
            <person name="Jeske O."/>
            <person name="Meyerdierks A."/>
            <person name="Storesund J.E."/>
            <person name="Kallscheuer N."/>
            <person name="Luecker S."/>
            <person name="Lage O.M."/>
            <person name="Pohl T."/>
            <person name="Merkel B.J."/>
            <person name="Hornburger P."/>
            <person name="Mueller R.-W."/>
            <person name="Bruemmer F."/>
            <person name="Labrenz M."/>
            <person name="Spormann A.M."/>
            <person name="Op den Camp H."/>
            <person name="Overmann J."/>
            <person name="Amann R."/>
            <person name="Jetten M.S.M."/>
            <person name="Mascher T."/>
            <person name="Medema M.H."/>
            <person name="Devos D.P."/>
            <person name="Kaster A.-K."/>
            <person name="Ovreas L."/>
            <person name="Rohde M."/>
            <person name="Galperin M.Y."/>
            <person name="Jogler C."/>
        </authorList>
    </citation>
    <scope>NUCLEOTIDE SEQUENCE [LARGE SCALE GENOMIC DNA]</scope>
    <source>
        <strain evidence="2 3">Pla175</strain>
    </source>
</reference>
<dbReference type="KEGG" id="pnd:Pla175_23250"/>
<dbReference type="RefSeq" id="WP_145284514.1">
    <property type="nucleotide sequence ID" value="NZ_CP036291.1"/>
</dbReference>
<accession>A0A518DBU1</accession>
<dbReference type="OrthoDB" id="286534at2"/>
<feature type="domain" description="H repeat-associated protein N-terminal" evidence="1">
    <location>
        <begin position="9"/>
        <end position="96"/>
    </location>
</feature>
<dbReference type="InterPro" id="IPR051698">
    <property type="entry name" value="Transposase_11-like"/>
</dbReference>
<name>A0A518DBU1_9BACT</name>
<dbReference type="InterPro" id="IPR032806">
    <property type="entry name" value="YbfD_N"/>
</dbReference>
<evidence type="ECO:0000313" key="3">
    <source>
        <dbReference type="Proteomes" id="UP000317429"/>
    </source>
</evidence>
<dbReference type="AlphaFoldDB" id="A0A518DBU1"/>
<sequence length="143" mass="15934">MAARTVSMLECFFEVADPRSEKARVHSLSDILVLTVLVVIAGAEGWEDIEEFGKQQQAWLRRFLWLPGGAPSHDTISRVFRLLKLKAFKEGFGRWVESLHAGMGLKLVAIDGRTLRRSFDRRGHGGGRTTMKGGAALGVRVER</sequence>